<comment type="caution">
    <text evidence="2">The sequence shown here is derived from an EMBL/GenBank/DDBJ whole genome shotgun (WGS) entry which is preliminary data.</text>
</comment>
<feature type="domain" description="F5/8 type C" evidence="1">
    <location>
        <begin position="267"/>
        <end position="392"/>
    </location>
</feature>
<sequence>MKRLFYVIAVMMVCMIACEEYENGPLVDSEGSPGAISSIKVENLPGAARISYSLPDDPNALYVVAEFETDGKGSQEVKSSVYKNYMQLNGFYTTDERTVNLYVVNRSQQKSEPIEVTIKPLEAPIHFMFESMKIEKDFGGVNIKLTNETENEYVIYTLVKDSVGEWGIYDRNYTSMLDIDYSVHGLPSVETEFAFVVRDEWQNYSDTLYQTLTPIFEEMLDKTLWKAHPLDNDAYKPLYSNRAPSLMWDESISTSPYTTDPTMVVLPQWVTIDLGKPAVFSRGNVQGFYRSGNTSRVFSRETPKVYEIWGSNNPSQDGSWENWTLLIENTSVKPSGLPVGDITAEDLDAAIEGDNFSFPFSGTAYRYIRFKTNQTWGNQRSVMLGELTLWGQAQQ</sequence>
<accession>A0ABV5CAW5</accession>
<organism evidence="2 3">
    <name type="scientific">Albibacterium profundi</name>
    <dbReference type="NCBI Taxonomy" id="3134906"/>
    <lineage>
        <taxon>Bacteria</taxon>
        <taxon>Pseudomonadati</taxon>
        <taxon>Bacteroidota</taxon>
        <taxon>Sphingobacteriia</taxon>
        <taxon>Sphingobacteriales</taxon>
        <taxon>Sphingobacteriaceae</taxon>
        <taxon>Albibacterium</taxon>
    </lineage>
</organism>
<evidence type="ECO:0000259" key="1">
    <source>
        <dbReference type="PROSITE" id="PS50022"/>
    </source>
</evidence>
<dbReference type="EMBL" id="JBBVGT010000002">
    <property type="protein sequence ID" value="MFB5944616.1"/>
    <property type="molecule type" value="Genomic_DNA"/>
</dbReference>
<dbReference type="Pfam" id="PF16391">
    <property type="entry name" value="DUF5000"/>
    <property type="match status" value="1"/>
</dbReference>
<gene>
    <name evidence="2" type="ORF">WKR92_02095</name>
</gene>
<dbReference type="Pfam" id="PF16323">
    <property type="entry name" value="DUF4959"/>
    <property type="match status" value="1"/>
</dbReference>
<protein>
    <submittedName>
        <fullName evidence="2">DUF5000 domain-containing lipoprotein</fullName>
    </submittedName>
</protein>
<proteinExistence type="predicted"/>
<dbReference type="InterPro" id="IPR033431">
    <property type="entry name" value="DUF5126"/>
</dbReference>
<keyword evidence="3" id="KW-1185">Reference proteome</keyword>
<keyword evidence="2" id="KW-0449">Lipoprotein</keyword>
<dbReference type="Proteomes" id="UP001580928">
    <property type="component" value="Unassembled WGS sequence"/>
</dbReference>
<dbReference type="InterPro" id="IPR032164">
    <property type="entry name" value="DUF5000"/>
</dbReference>
<dbReference type="InterPro" id="IPR000421">
    <property type="entry name" value="FA58C"/>
</dbReference>
<dbReference type="InterPro" id="IPR032527">
    <property type="entry name" value="DUF4959"/>
</dbReference>
<dbReference type="Gene3D" id="2.60.120.260">
    <property type="entry name" value="Galactose-binding domain-like"/>
    <property type="match status" value="1"/>
</dbReference>
<dbReference type="SUPFAM" id="SSF49785">
    <property type="entry name" value="Galactose-binding domain-like"/>
    <property type="match status" value="1"/>
</dbReference>
<dbReference type="InterPro" id="IPR008979">
    <property type="entry name" value="Galactose-bd-like_sf"/>
</dbReference>
<dbReference type="Pfam" id="PF17166">
    <property type="entry name" value="DUF5126"/>
    <property type="match status" value="1"/>
</dbReference>
<name>A0ABV5CAW5_9SPHI</name>
<reference evidence="2 3" key="1">
    <citation type="submission" date="2024-04" db="EMBL/GenBank/DDBJ databases">
        <title>Albibacterium profundi sp. nov., isolated from sediment of the Challenger Deep of Mariana Trench.</title>
        <authorList>
            <person name="Wang Y."/>
        </authorList>
    </citation>
    <scope>NUCLEOTIDE SEQUENCE [LARGE SCALE GENOMIC DNA]</scope>
    <source>
        <strain evidence="2 3">RHL897</strain>
    </source>
</reference>
<dbReference type="PROSITE" id="PS50022">
    <property type="entry name" value="FA58C_3"/>
    <property type="match status" value="1"/>
</dbReference>
<evidence type="ECO:0000313" key="3">
    <source>
        <dbReference type="Proteomes" id="UP001580928"/>
    </source>
</evidence>
<dbReference type="RefSeq" id="WP_375556180.1">
    <property type="nucleotide sequence ID" value="NZ_JBBVGT010000002.1"/>
</dbReference>
<evidence type="ECO:0000313" key="2">
    <source>
        <dbReference type="EMBL" id="MFB5944616.1"/>
    </source>
</evidence>